<dbReference type="Gene3D" id="1.10.340.30">
    <property type="entry name" value="Hypothetical protein, domain 2"/>
    <property type="match status" value="1"/>
</dbReference>
<dbReference type="Proteomes" id="UP000191110">
    <property type="component" value="Unassembled WGS sequence"/>
</dbReference>
<comment type="caution">
    <text evidence="6">The sequence shown here is derived from an EMBL/GenBank/DDBJ whole genome shotgun (WGS) entry which is preliminary data.</text>
</comment>
<proteinExistence type="predicted"/>
<evidence type="ECO:0000259" key="5">
    <source>
        <dbReference type="SMART" id="SM00478"/>
    </source>
</evidence>
<dbReference type="InterPro" id="IPR011257">
    <property type="entry name" value="DNA_glycosylase"/>
</dbReference>
<dbReference type="Pfam" id="PF00730">
    <property type="entry name" value="HhH-GPD"/>
    <property type="match status" value="1"/>
</dbReference>
<keyword evidence="6" id="KW-0540">Nuclease</keyword>
<dbReference type="EMBL" id="MPRL01000021">
    <property type="protein sequence ID" value="OOZ40624.1"/>
    <property type="molecule type" value="Genomic_DNA"/>
</dbReference>
<evidence type="ECO:0000313" key="7">
    <source>
        <dbReference type="Proteomes" id="UP000191110"/>
    </source>
</evidence>
<dbReference type="GO" id="GO:0046872">
    <property type="term" value="F:metal ion binding"/>
    <property type="evidence" value="ECO:0007669"/>
    <property type="project" value="UniProtKB-KW"/>
</dbReference>
<dbReference type="InterPro" id="IPR003265">
    <property type="entry name" value="HhH-GPD_domain"/>
</dbReference>
<sequence length="205" mass="22925">MQKCYGELSWWPADSPFEVMVGAILTQNTNWVNVERAIANLKAKGKLSAEAIVKSRHDHLAAWIKPSGYFNIKAKRLRAFCEWCQAEGGCEALSDRETNLLRHQLLAIHGVGPETADDMLLYAFERPVFVIDAYTRRIFSRVGLIDGEEGYEVLRAAFEAALGEDVVLFNQAHALIVEYAKQHCRTKPICENCPLVRNCQSAAAG</sequence>
<evidence type="ECO:0000256" key="1">
    <source>
        <dbReference type="ARBA" id="ARBA00022485"/>
    </source>
</evidence>
<dbReference type="SUPFAM" id="SSF48150">
    <property type="entry name" value="DNA-glycosylase"/>
    <property type="match status" value="1"/>
</dbReference>
<dbReference type="CDD" id="cd00056">
    <property type="entry name" value="ENDO3c"/>
    <property type="match status" value="1"/>
</dbReference>
<dbReference type="PANTHER" id="PTHR10359">
    <property type="entry name" value="A/G-SPECIFIC ADENINE GLYCOSYLASE/ENDONUCLEASE III"/>
    <property type="match status" value="1"/>
</dbReference>
<keyword evidence="4" id="KW-0411">Iron-sulfur</keyword>
<keyword evidence="6" id="KW-0255">Endonuclease</keyword>
<reference evidence="6 7" key="1">
    <citation type="submission" date="2016-11" db="EMBL/GenBank/DDBJ databases">
        <title>Mixed transmission modes and dynamic genome evolution in an obligate animal-bacterial symbiosis.</title>
        <authorList>
            <person name="Russell S.L."/>
            <person name="Corbett-Detig R.B."/>
            <person name="Cavanaugh C.M."/>
        </authorList>
    </citation>
    <scope>NUCLEOTIDE SEQUENCE [LARGE SCALE GENOMIC DNA]</scope>
    <source>
        <strain evidence="6">Sveles-Q1</strain>
    </source>
</reference>
<dbReference type="GO" id="GO:0006284">
    <property type="term" value="P:base-excision repair"/>
    <property type="evidence" value="ECO:0007669"/>
    <property type="project" value="InterPro"/>
</dbReference>
<gene>
    <name evidence="6" type="ORF">BOW53_07045</name>
</gene>
<evidence type="ECO:0000256" key="3">
    <source>
        <dbReference type="ARBA" id="ARBA00023004"/>
    </source>
</evidence>
<feature type="domain" description="HhH-GPD" evidence="5">
    <location>
        <begin position="25"/>
        <end position="182"/>
    </location>
</feature>
<keyword evidence="1" id="KW-0004">4Fe-4S</keyword>
<dbReference type="PIRSF" id="PIRSF001435">
    <property type="entry name" value="Nth"/>
    <property type="match status" value="1"/>
</dbReference>
<protein>
    <submittedName>
        <fullName evidence="6">Endonuclease</fullName>
    </submittedName>
</protein>
<accession>A0A1T2L6E8</accession>
<dbReference type="Gene3D" id="1.10.1670.10">
    <property type="entry name" value="Helix-hairpin-Helix base-excision DNA repair enzymes (C-terminal)"/>
    <property type="match status" value="1"/>
</dbReference>
<evidence type="ECO:0000256" key="4">
    <source>
        <dbReference type="ARBA" id="ARBA00023014"/>
    </source>
</evidence>
<evidence type="ECO:0000256" key="2">
    <source>
        <dbReference type="ARBA" id="ARBA00022723"/>
    </source>
</evidence>
<keyword evidence="3" id="KW-0408">Iron</keyword>
<dbReference type="PANTHER" id="PTHR10359:SF19">
    <property type="entry name" value="DNA REPAIR GLYCOSYLASE MJ1434-RELATED"/>
    <property type="match status" value="1"/>
</dbReference>
<keyword evidence="6" id="KW-0378">Hydrolase</keyword>
<dbReference type="GO" id="GO:0004519">
    <property type="term" value="F:endonuclease activity"/>
    <property type="evidence" value="ECO:0007669"/>
    <property type="project" value="UniProtKB-KW"/>
</dbReference>
<name>A0A1T2L6E8_9GAMM</name>
<dbReference type="InterPro" id="IPR023170">
    <property type="entry name" value="HhH_base_excis_C"/>
</dbReference>
<dbReference type="GO" id="GO:0051539">
    <property type="term" value="F:4 iron, 4 sulfur cluster binding"/>
    <property type="evidence" value="ECO:0007669"/>
    <property type="project" value="UniProtKB-KW"/>
</dbReference>
<keyword evidence="7" id="KW-1185">Reference proteome</keyword>
<dbReference type="AlphaFoldDB" id="A0A1T2L6E8"/>
<organism evidence="6 7">
    <name type="scientific">Solemya pervernicosa gill symbiont</name>
    <dbReference type="NCBI Taxonomy" id="642797"/>
    <lineage>
        <taxon>Bacteria</taxon>
        <taxon>Pseudomonadati</taxon>
        <taxon>Pseudomonadota</taxon>
        <taxon>Gammaproteobacteria</taxon>
        <taxon>sulfur-oxidizing symbionts</taxon>
    </lineage>
</organism>
<dbReference type="SMART" id="SM00478">
    <property type="entry name" value="ENDO3c"/>
    <property type="match status" value="1"/>
</dbReference>
<evidence type="ECO:0000313" key="6">
    <source>
        <dbReference type="EMBL" id="OOZ40624.1"/>
    </source>
</evidence>
<keyword evidence="2" id="KW-0479">Metal-binding</keyword>